<dbReference type="EMBL" id="CBCJ010000003">
    <property type="protein sequence ID" value="CDA69969.1"/>
    <property type="molecule type" value="Genomic_DNA"/>
</dbReference>
<reference evidence="2" key="1">
    <citation type="submission" date="2012-11" db="EMBL/GenBank/DDBJ databases">
        <title>Dependencies among metagenomic species, viruses, plasmids and units of genetic variation.</title>
        <authorList>
            <person name="Nielsen H.B."/>
            <person name="Almeida M."/>
            <person name="Juncker A.S."/>
            <person name="Rasmussen S."/>
            <person name="Li J."/>
            <person name="Sunagawa S."/>
            <person name="Plichta D."/>
            <person name="Gautier L."/>
            <person name="Le Chatelier E."/>
            <person name="Peletier E."/>
            <person name="Bonde I."/>
            <person name="Nielsen T."/>
            <person name="Manichanh C."/>
            <person name="Arumugam M."/>
            <person name="Batto J."/>
            <person name="Santos M.B.Q.D."/>
            <person name="Blom N."/>
            <person name="Borruel N."/>
            <person name="Burgdorf K.S."/>
            <person name="Boumezbeur F."/>
            <person name="Casellas F."/>
            <person name="Dore J."/>
            <person name="Guarner F."/>
            <person name="Hansen T."/>
            <person name="Hildebrand F."/>
            <person name="Kaas R.S."/>
            <person name="Kennedy S."/>
            <person name="Kristiansen K."/>
            <person name="Kultima J.R."/>
            <person name="Leonard P."/>
            <person name="Levenez F."/>
            <person name="Lund O."/>
            <person name="Moumen B."/>
            <person name="Le Paslier D."/>
            <person name="Pons N."/>
            <person name="Pedersen O."/>
            <person name="Prifti E."/>
            <person name="Qin J."/>
            <person name="Raes J."/>
            <person name="Tap J."/>
            <person name="Tims S."/>
            <person name="Ussery D.W."/>
            <person name="Yamada T."/>
            <person name="MetaHit consortium"/>
            <person name="Renault P."/>
            <person name="Sicheritz-Ponten T."/>
            <person name="Bork P."/>
            <person name="Wang J."/>
            <person name="Brunak S."/>
            <person name="Ehrlich S.D."/>
        </authorList>
    </citation>
    <scope>NUCLEOTIDE SEQUENCE [LARGE SCALE GENOMIC DNA]</scope>
</reference>
<evidence type="ECO:0000313" key="2">
    <source>
        <dbReference type="EMBL" id="CDA69969.1"/>
    </source>
</evidence>
<gene>
    <name evidence="2" type="ORF">BN509_01158</name>
</gene>
<feature type="compositionally biased region" description="Basic and acidic residues" evidence="1">
    <location>
        <begin position="27"/>
        <end position="39"/>
    </location>
</feature>
<comment type="caution">
    <text evidence="2">The sequence shown here is derived from an EMBL/GenBank/DDBJ whole genome shotgun (WGS) entry which is preliminary data.</text>
</comment>
<sequence>MCGALRSNERKAHRFYKNNPSLPFITDSKENKDSEGYWG</sequence>
<dbReference type="AlphaFoldDB" id="R6CAM0"/>
<evidence type="ECO:0000313" key="3">
    <source>
        <dbReference type="Proteomes" id="UP000018362"/>
    </source>
</evidence>
<feature type="region of interest" description="Disordered" evidence="1">
    <location>
        <begin position="18"/>
        <end position="39"/>
    </location>
</feature>
<dbReference type="Proteomes" id="UP000018362">
    <property type="component" value="Unassembled WGS sequence"/>
</dbReference>
<proteinExistence type="predicted"/>
<protein>
    <submittedName>
        <fullName evidence="2">Uncharacterized protein</fullName>
    </submittedName>
</protein>
<accession>R6CAM0</accession>
<evidence type="ECO:0000256" key="1">
    <source>
        <dbReference type="SAM" id="MobiDB-lite"/>
    </source>
</evidence>
<organism evidence="2 3">
    <name type="scientific">Phocaeicola coprocola CAG:162</name>
    <dbReference type="NCBI Taxonomy" id="1263040"/>
    <lineage>
        <taxon>Bacteria</taxon>
        <taxon>Pseudomonadati</taxon>
        <taxon>Bacteroidota</taxon>
        <taxon>Bacteroidia</taxon>
        <taxon>Bacteroidales</taxon>
        <taxon>Bacteroidaceae</taxon>
        <taxon>Phocaeicola</taxon>
    </lineage>
</organism>
<name>R6CAM0_9BACT</name>